<evidence type="ECO:0000313" key="7">
    <source>
        <dbReference type="Proteomes" id="UP001200034"/>
    </source>
</evidence>
<dbReference type="SMART" id="SM00498">
    <property type="entry name" value="FH2"/>
    <property type="match status" value="1"/>
</dbReference>
<feature type="compositionally biased region" description="Gly residues" evidence="2">
    <location>
        <begin position="289"/>
        <end position="300"/>
    </location>
</feature>
<organism evidence="6 7">
    <name type="scientific">Drosophila rubida</name>
    <dbReference type="NCBI Taxonomy" id="30044"/>
    <lineage>
        <taxon>Eukaryota</taxon>
        <taxon>Metazoa</taxon>
        <taxon>Ecdysozoa</taxon>
        <taxon>Arthropoda</taxon>
        <taxon>Hexapoda</taxon>
        <taxon>Insecta</taxon>
        <taxon>Pterygota</taxon>
        <taxon>Neoptera</taxon>
        <taxon>Endopterygota</taxon>
        <taxon>Diptera</taxon>
        <taxon>Brachycera</taxon>
        <taxon>Muscomorpha</taxon>
        <taxon>Ephydroidea</taxon>
        <taxon>Drosophilidae</taxon>
        <taxon>Drosophila</taxon>
    </lineage>
</organism>
<name>A0AAD4KCM7_9MUSC</name>
<feature type="domain" description="DAD" evidence="3">
    <location>
        <begin position="1422"/>
        <end position="1453"/>
    </location>
</feature>
<dbReference type="SUPFAM" id="SSF101447">
    <property type="entry name" value="Formin homology 2 domain (FH2 domain)"/>
    <property type="match status" value="1"/>
</dbReference>
<evidence type="ECO:0000256" key="1">
    <source>
        <dbReference type="SAM" id="Coils"/>
    </source>
</evidence>
<feature type="compositionally biased region" description="Polar residues" evidence="2">
    <location>
        <begin position="1459"/>
        <end position="1469"/>
    </location>
</feature>
<reference evidence="6" key="1">
    <citation type="journal article" date="2021" name="Mol. Ecol. Resour.">
        <title>Phylogenomic analyses of the genus Drosophila reveals genomic signals of climate adaptation.</title>
        <authorList>
            <person name="Li F."/>
            <person name="Rane R.V."/>
            <person name="Luria V."/>
            <person name="Xiong Z."/>
            <person name="Chen J."/>
            <person name="Li Z."/>
            <person name="Catullo R.A."/>
            <person name="Griffin P.C."/>
            <person name="Schiffer M."/>
            <person name="Pearce S."/>
            <person name="Lee S.F."/>
            <person name="McElroy K."/>
            <person name="Stocker A."/>
            <person name="Shirriffs J."/>
            <person name="Cockerell F."/>
            <person name="Coppin C."/>
            <person name="Sgro C.M."/>
            <person name="Karger A."/>
            <person name="Cain J.W."/>
            <person name="Weber J.A."/>
            <person name="Santpere G."/>
            <person name="Kirschner M.W."/>
            <person name="Hoffmann A.A."/>
            <person name="Oakeshott J.G."/>
            <person name="Zhang G."/>
        </authorList>
    </citation>
    <scope>NUCLEOTIDE SEQUENCE</scope>
    <source>
        <strain evidence="6">BGI-SZ-2011g</strain>
    </source>
</reference>
<feature type="compositionally biased region" description="Basic and acidic residues" evidence="2">
    <location>
        <begin position="1360"/>
        <end position="1389"/>
    </location>
</feature>
<dbReference type="InterPro" id="IPR010473">
    <property type="entry name" value="GTPase-bd"/>
</dbReference>
<feature type="domain" description="GBD/FH3" evidence="4">
    <location>
        <begin position="369"/>
        <end position="759"/>
    </location>
</feature>
<dbReference type="Pfam" id="PF02181">
    <property type="entry name" value="FH2"/>
    <property type="match status" value="1"/>
</dbReference>
<dbReference type="InterPro" id="IPR042201">
    <property type="entry name" value="FH2_Formin_sf"/>
</dbReference>
<feature type="domain" description="FH2" evidence="5">
    <location>
        <begin position="976"/>
        <end position="1379"/>
    </location>
</feature>
<dbReference type="GO" id="GO:0030036">
    <property type="term" value="P:actin cytoskeleton organization"/>
    <property type="evidence" value="ECO:0007669"/>
    <property type="project" value="InterPro"/>
</dbReference>
<dbReference type="PANTHER" id="PTHR45725:SF1">
    <property type="entry name" value="DISHEVELLED ASSOCIATED ACTIVATOR OF MORPHOGENESIS, ISOFORM D"/>
    <property type="match status" value="1"/>
</dbReference>
<evidence type="ECO:0000313" key="6">
    <source>
        <dbReference type="EMBL" id="KAH8387035.1"/>
    </source>
</evidence>
<dbReference type="EMBL" id="JAJJHW010000095">
    <property type="protein sequence ID" value="KAH8387035.1"/>
    <property type="molecule type" value="Genomic_DNA"/>
</dbReference>
<feature type="region of interest" description="Disordered" evidence="2">
    <location>
        <begin position="24"/>
        <end position="44"/>
    </location>
</feature>
<accession>A0AAD4KCM7</accession>
<dbReference type="FunFam" id="1.25.10.10:FF:000800">
    <property type="entry name" value="Disheveled-associated activator of morphogenesis"/>
    <property type="match status" value="1"/>
</dbReference>
<dbReference type="InterPro" id="IPR011989">
    <property type="entry name" value="ARM-like"/>
</dbReference>
<dbReference type="GO" id="GO:0003779">
    <property type="term" value="F:actin binding"/>
    <property type="evidence" value="ECO:0007669"/>
    <property type="project" value="InterPro"/>
</dbReference>
<comment type="caution">
    <text evidence="6">The sequence shown here is derived from an EMBL/GenBank/DDBJ whole genome shotgun (WGS) entry which is preliminary data.</text>
</comment>
<protein>
    <recommendedName>
        <fullName evidence="8">Disheveled-associated activator of morphogenesis 1</fullName>
    </recommendedName>
</protein>
<feature type="region of interest" description="Disordered" evidence="2">
    <location>
        <begin position="222"/>
        <end position="251"/>
    </location>
</feature>
<feature type="compositionally biased region" description="Basic residues" evidence="2">
    <location>
        <begin position="322"/>
        <end position="332"/>
    </location>
</feature>
<feature type="region of interest" description="Disordered" evidence="2">
    <location>
        <begin position="756"/>
        <end position="786"/>
    </location>
</feature>
<feature type="region of interest" description="Disordered" evidence="2">
    <location>
        <begin position="150"/>
        <end position="184"/>
    </location>
</feature>
<dbReference type="PROSITE" id="PS51232">
    <property type="entry name" value="GBD_FH3"/>
    <property type="match status" value="1"/>
</dbReference>
<dbReference type="PROSITE" id="PS51231">
    <property type="entry name" value="DAD"/>
    <property type="match status" value="1"/>
</dbReference>
<keyword evidence="7" id="KW-1185">Reference proteome</keyword>
<keyword evidence="1" id="KW-0175">Coiled coil</keyword>
<dbReference type="SMART" id="SM01140">
    <property type="entry name" value="Drf_GBD"/>
    <property type="match status" value="1"/>
</dbReference>
<feature type="compositionally biased region" description="Basic and acidic residues" evidence="2">
    <location>
        <begin position="1475"/>
        <end position="1491"/>
    </location>
</feature>
<dbReference type="PROSITE" id="PS51444">
    <property type="entry name" value="FH2"/>
    <property type="match status" value="1"/>
</dbReference>
<evidence type="ECO:0000259" key="5">
    <source>
        <dbReference type="PROSITE" id="PS51444"/>
    </source>
</evidence>
<dbReference type="InterPro" id="IPR010472">
    <property type="entry name" value="FH3_dom"/>
</dbReference>
<dbReference type="PANTHER" id="PTHR45725">
    <property type="entry name" value="FORMIN HOMOLOGY 2 FAMILY MEMBER"/>
    <property type="match status" value="1"/>
</dbReference>
<dbReference type="InterPro" id="IPR014767">
    <property type="entry name" value="DAD_dom"/>
</dbReference>
<dbReference type="Pfam" id="PF06367">
    <property type="entry name" value="Drf_FH3"/>
    <property type="match status" value="1"/>
</dbReference>
<dbReference type="InterPro" id="IPR051425">
    <property type="entry name" value="Formin_Homology"/>
</dbReference>
<feature type="region of interest" description="Disordered" evidence="2">
    <location>
        <begin position="1449"/>
        <end position="1491"/>
    </location>
</feature>
<dbReference type="GO" id="GO:0030838">
    <property type="term" value="P:positive regulation of actin filament polymerization"/>
    <property type="evidence" value="ECO:0007669"/>
    <property type="project" value="TreeGrafter"/>
</dbReference>
<dbReference type="Gene3D" id="1.10.238.150">
    <property type="entry name" value="Formin, FH3 diaphanous domain"/>
    <property type="match status" value="1"/>
</dbReference>
<dbReference type="FunFam" id="1.20.58.2220:FF:000009">
    <property type="entry name" value="Disheveled-associated activator of morphogenesis"/>
    <property type="match status" value="1"/>
</dbReference>
<evidence type="ECO:0000256" key="2">
    <source>
        <dbReference type="SAM" id="MobiDB-lite"/>
    </source>
</evidence>
<feature type="compositionally biased region" description="Polar residues" evidence="2">
    <location>
        <begin position="1407"/>
        <end position="1416"/>
    </location>
</feature>
<dbReference type="Pfam" id="PF06371">
    <property type="entry name" value="Drf_GBD"/>
    <property type="match status" value="1"/>
</dbReference>
<feature type="region of interest" description="Disordered" evidence="2">
    <location>
        <begin position="1360"/>
        <end position="1422"/>
    </location>
</feature>
<feature type="compositionally biased region" description="Low complexity" evidence="2">
    <location>
        <begin position="222"/>
        <end position="233"/>
    </location>
</feature>
<dbReference type="InterPro" id="IPR015425">
    <property type="entry name" value="FH2_Formin"/>
</dbReference>
<feature type="region of interest" description="Disordered" evidence="2">
    <location>
        <begin position="920"/>
        <end position="941"/>
    </location>
</feature>
<dbReference type="SUPFAM" id="SSF48371">
    <property type="entry name" value="ARM repeat"/>
    <property type="match status" value="1"/>
</dbReference>
<dbReference type="FunFam" id="1.10.238.150:FF:000004">
    <property type="entry name" value="Blast:Disheveled-associated activator of morphogenesis 1"/>
    <property type="match status" value="1"/>
</dbReference>
<proteinExistence type="predicted"/>
<feature type="compositionally biased region" description="Polar residues" evidence="2">
    <location>
        <begin position="772"/>
        <end position="781"/>
    </location>
</feature>
<dbReference type="Proteomes" id="UP001200034">
    <property type="component" value="Unassembled WGS sequence"/>
</dbReference>
<dbReference type="Gene3D" id="1.20.58.2220">
    <property type="entry name" value="Formin, FH2 domain"/>
    <property type="match status" value="1"/>
</dbReference>
<sequence>MQSCPIVCINEPDTHSTSTEILQTSPESTLEKPKGTATATVHSGSNNSSCITINAATTTPTTTTAAVTAPATATATAATTSSTAGVTKITITSDNSQSSSSNGSGNKSNIVLNSYGNNNSSISSNNNNSLISITSLNSCSDLSSGSTATLALSSSGGGSSSRPHINKNNSSSSPSGGNGSDTSSANFQERFDFENWKSIITDFSCFNSLYRYWNHYSGNGSSGSNTSGNNCSGSSGGGSSSSNTLRGEDADEGNGLGNSFYTHNILGYTFGYPFGLKEDVDADSSSGSNNGGGGGGGVGVGHALRKLQGSSSSSSGETPLQKHYRQQQKKKMPVFRGRRAWCGCFKDDEPPEICVVEGNFTLQTLTPTQPMPSGDELDTKFAELVEELDLTAPNKAAMLSLPAQKKWQIYCSRKLPLETTDGPGGAAAITQPPTAEHYIERLKDLVVHVSLSPEDSPSHELSSRLDNHAAFVDALKTALRTSTHSFVLRFVELDGLPALLDLLLQLDIRAANSSLHNSLIGCIKALMNNSMGRAHVLAHPTAIDTIARSLASDNIRTKISALEILGAVCLVPGGHRKVLQAMLHFQEYATERTRFQSIVNDLDRSTYAYRDNLNLKTALMSFVNAVLNYGPGQENLEFRLHLRYEFLMLGIQPVIDKLRTHENETLDRHLDFFEMVRTEDEKEFARRFNEEHVDTKSAGSMFELLRRKLSHSPAYPHMLSLLQHMLLLPYTGHSTEHWLLIDRVVQQVVLQVEQRPSSDLISDSDEPGKQLKLTNGEQQSPVHDPDVAPLQIDVGKLVRLLVKEEQLTQARKRADELERENFDVQSRLAKKEQELDLRMQEKEDLETGLARMRERLEKESAQHSQAVQRAQTAEMKAEDLQHRLQTEQQERARLERLVTEGSIPDDQKVAGLTGCNGAVSPPPPPPPMLKTAPPPPPPMAPAMLPPPPPPCPGAPPPPPSMAPAMAPVAAKVELPKKNVPQPANPLKSFNWSKLPDAKLQGTVWSELDESKLYNNMELESIDKLFSAYQKNGVSTTDGSYEDLRVTGKNKQKVLSVIDGRRAQNCTILLSKLKMSDMDISKAILSMDSNEQLALDMVEQLLKFTPSAEERALLDEHSEDIESLARADRFLYEISKIPHYEQRLKSLHYKKRFMLTVNDLIPRITSVMEASREVARSRRLRKLLELVLALGNYMNRGARGNASGFRLASLNRLADTKSSAAKGTTLLHYLVQVIEKKFKDLLKLEDDIPHVREASKVSLGEMDKDIQMLRTGLADVAREIEFHRSSGPAQQGDRFLPVMREFHAQASVRFAELEDKFQDMKTRFDRAVRLFGEDGSVLQPDEFFGIFDSFLASFAEARNDNESFRRRQEEEEKRAKQEAELKKRTIERKSKSGLMSSVARNLGLKSAHNGSSATGSCDSGGKGDNKGEFDDLISALRTGDVFGEDMAKFKRSRKARVLNGSASGSGQTSPPRHGSLQREESGRERERTVRRQ</sequence>
<dbReference type="InterPro" id="IPR016024">
    <property type="entry name" value="ARM-type_fold"/>
</dbReference>
<feature type="region of interest" description="Disordered" evidence="2">
    <location>
        <begin position="281"/>
        <end position="332"/>
    </location>
</feature>
<evidence type="ECO:0000259" key="4">
    <source>
        <dbReference type="PROSITE" id="PS51232"/>
    </source>
</evidence>
<evidence type="ECO:0008006" key="8">
    <source>
        <dbReference type="Google" id="ProtNLM"/>
    </source>
</evidence>
<dbReference type="SMART" id="SM01139">
    <property type="entry name" value="Drf_FH3"/>
    <property type="match status" value="1"/>
</dbReference>
<dbReference type="InterPro" id="IPR014768">
    <property type="entry name" value="GBD/FH3_dom"/>
</dbReference>
<dbReference type="GO" id="GO:0031267">
    <property type="term" value="F:small GTPase binding"/>
    <property type="evidence" value="ECO:0007669"/>
    <property type="project" value="InterPro"/>
</dbReference>
<feature type="coiled-coil region" evidence="1">
    <location>
        <begin position="800"/>
        <end position="897"/>
    </location>
</feature>
<feature type="compositionally biased region" description="Low complexity" evidence="2">
    <location>
        <begin position="168"/>
        <end position="184"/>
    </location>
</feature>
<evidence type="ECO:0000259" key="3">
    <source>
        <dbReference type="PROSITE" id="PS51231"/>
    </source>
</evidence>
<gene>
    <name evidence="6" type="ORF">KR093_004218</name>
</gene>
<dbReference type="Gene3D" id="1.25.10.10">
    <property type="entry name" value="Leucine-rich Repeat Variant"/>
    <property type="match status" value="1"/>
</dbReference>